<dbReference type="AlphaFoldDB" id="A0A6L9MCX3"/>
<evidence type="ECO:0000256" key="3">
    <source>
        <dbReference type="ARBA" id="ARBA00022448"/>
    </source>
</evidence>
<dbReference type="EMBL" id="JAAAMJ010000001">
    <property type="protein sequence ID" value="NDV85530.1"/>
    <property type="molecule type" value="Genomic_DNA"/>
</dbReference>
<keyword evidence="4" id="KW-1003">Cell membrane</keyword>
<keyword evidence="10" id="KW-1185">Reference proteome</keyword>
<evidence type="ECO:0000256" key="7">
    <source>
        <dbReference type="ARBA" id="ARBA00023136"/>
    </source>
</evidence>
<dbReference type="InterPro" id="IPR011606">
    <property type="entry name" value="Brnchd-chn_aa_trnsp_permease"/>
</dbReference>
<evidence type="ECO:0000256" key="5">
    <source>
        <dbReference type="ARBA" id="ARBA00022692"/>
    </source>
</evidence>
<feature type="transmembrane region" description="Helical" evidence="8">
    <location>
        <begin position="185"/>
        <end position="202"/>
    </location>
</feature>
<keyword evidence="3" id="KW-0813">Transport</keyword>
<name>A0A6L9MCX3_9HYPH</name>
<comment type="subcellular location">
    <subcellularLocation>
        <location evidence="1">Cell membrane</location>
        <topology evidence="1">Multi-pass membrane protein</topology>
    </subcellularLocation>
</comment>
<organism evidence="9 10">
    <name type="scientific">Aurantimonas aggregata</name>
    <dbReference type="NCBI Taxonomy" id="2047720"/>
    <lineage>
        <taxon>Bacteria</taxon>
        <taxon>Pseudomonadati</taxon>
        <taxon>Pseudomonadota</taxon>
        <taxon>Alphaproteobacteria</taxon>
        <taxon>Hyphomicrobiales</taxon>
        <taxon>Aurantimonadaceae</taxon>
        <taxon>Aurantimonas</taxon>
    </lineage>
</organism>
<proteinExistence type="inferred from homology"/>
<feature type="transmembrane region" description="Helical" evidence="8">
    <location>
        <begin position="59"/>
        <end position="80"/>
    </location>
</feature>
<dbReference type="GO" id="GO:1903785">
    <property type="term" value="P:L-valine transmembrane transport"/>
    <property type="evidence" value="ECO:0007669"/>
    <property type="project" value="TreeGrafter"/>
</dbReference>
<dbReference type="GO" id="GO:0005886">
    <property type="term" value="C:plasma membrane"/>
    <property type="evidence" value="ECO:0007669"/>
    <property type="project" value="UniProtKB-SubCell"/>
</dbReference>
<keyword evidence="5 8" id="KW-0812">Transmembrane</keyword>
<keyword evidence="7 8" id="KW-0472">Membrane</keyword>
<comment type="similarity">
    <text evidence="2">Belongs to the AzlC family.</text>
</comment>
<evidence type="ECO:0000256" key="6">
    <source>
        <dbReference type="ARBA" id="ARBA00022989"/>
    </source>
</evidence>
<dbReference type="Proteomes" id="UP000476332">
    <property type="component" value="Unassembled WGS sequence"/>
</dbReference>
<protein>
    <submittedName>
        <fullName evidence="9">Branched-chain amino acid ABC transporter permease</fullName>
    </submittedName>
</protein>
<evidence type="ECO:0000256" key="4">
    <source>
        <dbReference type="ARBA" id="ARBA00022475"/>
    </source>
</evidence>
<feature type="transmembrane region" description="Helical" evidence="8">
    <location>
        <begin position="163"/>
        <end position="180"/>
    </location>
</feature>
<gene>
    <name evidence="9" type="ORF">GTW51_02335</name>
</gene>
<accession>A0A6L9MCX3</accession>
<evidence type="ECO:0000256" key="8">
    <source>
        <dbReference type="SAM" id="Phobius"/>
    </source>
</evidence>
<dbReference type="PANTHER" id="PTHR34979">
    <property type="entry name" value="INNER MEMBRANE PROTEIN YGAZ"/>
    <property type="match status" value="1"/>
</dbReference>
<sequence length="237" mass="25470">MTQSTRLEIRAALRQLLPVMLAVMPFGMVYGAVAVAEGLTLWQAMGFSIAVYAGASQLAALQMIGVAAPIWSVLLTVVALNFRHVLYSASVGRHLTRFSPLEKAAAFFLLTDPMFGAAEARVLQRPLTKTFYFAYGILLYLVWIGSTLIGAVFGSMIGDSEKYGLDFVLPVYFLALLMTFRGRSAFYLVALSSAAVSLIVFATLGPPWHVTIGGLAGVLVAAIAPPKRRAEMADGDD</sequence>
<dbReference type="PANTHER" id="PTHR34979:SF1">
    <property type="entry name" value="INNER MEMBRANE PROTEIN YGAZ"/>
    <property type="match status" value="1"/>
</dbReference>
<dbReference type="Pfam" id="PF03591">
    <property type="entry name" value="AzlC"/>
    <property type="match status" value="1"/>
</dbReference>
<evidence type="ECO:0000313" key="10">
    <source>
        <dbReference type="Proteomes" id="UP000476332"/>
    </source>
</evidence>
<feature type="transmembrane region" description="Helical" evidence="8">
    <location>
        <begin position="131"/>
        <end position="157"/>
    </location>
</feature>
<feature type="transmembrane region" description="Helical" evidence="8">
    <location>
        <begin position="16"/>
        <end position="39"/>
    </location>
</feature>
<comment type="caution">
    <text evidence="9">The sequence shown here is derived from an EMBL/GenBank/DDBJ whole genome shotgun (WGS) entry which is preliminary data.</text>
</comment>
<evidence type="ECO:0000256" key="2">
    <source>
        <dbReference type="ARBA" id="ARBA00010735"/>
    </source>
</evidence>
<evidence type="ECO:0000313" key="9">
    <source>
        <dbReference type="EMBL" id="NDV85530.1"/>
    </source>
</evidence>
<dbReference type="RefSeq" id="WP_163042250.1">
    <property type="nucleotide sequence ID" value="NZ_JAAAMJ010000001.1"/>
</dbReference>
<feature type="transmembrane region" description="Helical" evidence="8">
    <location>
        <begin position="208"/>
        <end position="224"/>
    </location>
</feature>
<evidence type="ECO:0000256" key="1">
    <source>
        <dbReference type="ARBA" id="ARBA00004651"/>
    </source>
</evidence>
<keyword evidence="6 8" id="KW-1133">Transmembrane helix</keyword>
<reference evidence="9 10" key="1">
    <citation type="submission" date="2020-01" db="EMBL/GenBank/DDBJ databases">
        <title>Genomes of bacteria type strains.</title>
        <authorList>
            <person name="Chen J."/>
            <person name="Zhu S."/>
            <person name="Chen J."/>
        </authorList>
    </citation>
    <scope>NUCLEOTIDE SEQUENCE [LARGE SCALE GENOMIC DNA]</scope>
    <source>
        <strain evidence="9 10">KCTC 52919</strain>
    </source>
</reference>